<gene>
    <name evidence="2" type="ORF">MM415A00199_0045</name>
    <name evidence="1" type="ORF">MM415B00346_0031</name>
</gene>
<name>A0A6M3JBY2_9ZZZZ</name>
<dbReference type="EMBL" id="MT141556">
    <property type="protein sequence ID" value="QJA66521.1"/>
    <property type="molecule type" value="Genomic_DNA"/>
</dbReference>
<accession>A0A6M3JBY2</accession>
<dbReference type="AlphaFoldDB" id="A0A6M3JBY2"/>
<sequence length="364" mass="40049">MTLPQMFGIVVEYAVAAPQTFLVVNDPVDGWQMRAVTSGANACEWLFSMNVNPDTNEVWVIDSNYSPTPIYKSTDLGETWTRVVTTGLYLHDMFAQKTLMESAGSGVPFTLYRSGDGISWASVGTSTHALKWGWQTGAISAPDGAGRVHWAYEGPHPDHNLYYARSTDNGLNIETPIDLGIGAWSSFGIGVKDEWVYIIHTASSVYCSYSNNYGAAGSWTIADLVYTPAATWTAHGFEYSNYFVSIDGTSVYFVIQEVHATTPYDQRVKTWKATLGGAWSLTNTETFATSYWSVGGGVAPPTWVGPSDPPMAYAVWSDEYSPDVHLYCNVAEILVFDNNNYPFWLYPVLVGAFHKAPKAGVFIM</sequence>
<evidence type="ECO:0000313" key="2">
    <source>
        <dbReference type="EMBL" id="QJA84388.1"/>
    </source>
</evidence>
<organism evidence="1">
    <name type="scientific">viral metagenome</name>
    <dbReference type="NCBI Taxonomy" id="1070528"/>
    <lineage>
        <taxon>unclassified sequences</taxon>
        <taxon>metagenomes</taxon>
        <taxon>organismal metagenomes</taxon>
    </lineage>
</organism>
<reference evidence="1" key="1">
    <citation type="submission" date="2020-03" db="EMBL/GenBank/DDBJ databases">
        <title>The deep terrestrial virosphere.</title>
        <authorList>
            <person name="Holmfeldt K."/>
            <person name="Nilsson E."/>
            <person name="Simone D."/>
            <person name="Lopez-Fernandez M."/>
            <person name="Wu X."/>
            <person name="de Brujin I."/>
            <person name="Lundin D."/>
            <person name="Andersson A."/>
            <person name="Bertilsson S."/>
            <person name="Dopson M."/>
        </authorList>
    </citation>
    <scope>NUCLEOTIDE SEQUENCE</scope>
    <source>
        <strain evidence="2">MM415A00199</strain>
        <strain evidence="1">MM415B00346</strain>
    </source>
</reference>
<dbReference type="SUPFAM" id="SSF50939">
    <property type="entry name" value="Sialidases"/>
    <property type="match status" value="1"/>
</dbReference>
<dbReference type="InterPro" id="IPR036278">
    <property type="entry name" value="Sialidase_sf"/>
</dbReference>
<protein>
    <submittedName>
        <fullName evidence="1">Uncharacterized protein</fullName>
    </submittedName>
</protein>
<proteinExistence type="predicted"/>
<dbReference type="EMBL" id="MT142528">
    <property type="protein sequence ID" value="QJA84388.1"/>
    <property type="molecule type" value="Genomic_DNA"/>
</dbReference>
<evidence type="ECO:0000313" key="1">
    <source>
        <dbReference type="EMBL" id="QJA66521.1"/>
    </source>
</evidence>